<keyword evidence="3" id="KW-1185">Reference proteome</keyword>
<dbReference type="PANTHER" id="PTHR18964:SF149">
    <property type="entry name" value="BIFUNCTIONAL UDP-N-ACETYLGLUCOSAMINE 2-EPIMERASE_N-ACETYLMANNOSAMINE KINASE"/>
    <property type="match status" value="1"/>
</dbReference>
<reference evidence="2 3" key="1">
    <citation type="submission" date="2018-01" db="EMBL/GenBank/DDBJ databases">
        <title>The draft genome sequence of Cohaesibacter sp. H1304.</title>
        <authorList>
            <person name="Wang N.-N."/>
            <person name="Du Z.-J."/>
        </authorList>
    </citation>
    <scope>NUCLEOTIDE SEQUENCE [LARGE SCALE GENOMIC DNA]</scope>
    <source>
        <strain evidence="2 3">H1304</strain>
    </source>
</reference>
<dbReference type="EMBL" id="PKUQ01000001">
    <property type="protein sequence ID" value="PLW79216.1"/>
    <property type="molecule type" value="Genomic_DNA"/>
</dbReference>
<dbReference type="InterPro" id="IPR036388">
    <property type="entry name" value="WH-like_DNA-bd_sf"/>
</dbReference>
<dbReference type="Gene3D" id="1.10.10.10">
    <property type="entry name" value="Winged helix-like DNA-binding domain superfamily/Winged helix DNA-binding domain"/>
    <property type="match status" value="1"/>
</dbReference>
<dbReference type="PANTHER" id="PTHR18964">
    <property type="entry name" value="ROK (REPRESSOR, ORF, KINASE) FAMILY"/>
    <property type="match status" value="1"/>
</dbReference>
<keyword evidence="2" id="KW-0418">Kinase</keyword>
<dbReference type="Proteomes" id="UP000234881">
    <property type="component" value="Unassembled WGS sequence"/>
</dbReference>
<evidence type="ECO:0000313" key="3">
    <source>
        <dbReference type="Proteomes" id="UP000234881"/>
    </source>
</evidence>
<dbReference type="RefSeq" id="WP_101532298.1">
    <property type="nucleotide sequence ID" value="NZ_JBFHIU010000075.1"/>
</dbReference>
<dbReference type="SUPFAM" id="SSF53067">
    <property type="entry name" value="Actin-like ATPase domain"/>
    <property type="match status" value="1"/>
</dbReference>
<gene>
    <name evidence="2" type="ORF">C0081_03075</name>
</gene>
<sequence>MAKKVSRGDSGHDPSSGFNQRKVRAYNERLVLSLIRRYGALAKSEITRRSGLSAQAVSVIIGELENDGLLLRCEPIRGRVGQPSIPMTLNPDGVYSFGLKIGRRSADLLLIDFVGAIRKSIHITYPYPMPEVILAFAVQGIKDFSLRVAQENLDKIAGIGIAMPFELWEWEEKVGVSKGTMDVWKSFDFTTELEAATGLPSFTQNDGTAACGAELAFGRGMEFSDFIYIFVGTFIGGGIALNNSIYSGRTRNAGALGSLPICLPENLVDENPSQLVDFASLFFLEKMLIDKGLEPNLLQQPSYDWTELGDILEQWLNMAARYIALAIASASAIIDFEVAIIDGTLPSNIREILIDKVREVIDKQNWKGITLPVVLEGSLGAQARALGGASLPLFIRYLLDQNVLFKTM</sequence>
<keyword evidence="2" id="KW-0808">Transferase</keyword>
<dbReference type="SUPFAM" id="SSF46785">
    <property type="entry name" value="Winged helix' DNA-binding domain"/>
    <property type="match status" value="1"/>
</dbReference>
<organism evidence="2 3">
    <name type="scientific">Cohaesibacter celericrescens</name>
    <dbReference type="NCBI Taxonomy" id="2067669"/>
    <lineage>
        <taxon>Bacteria</taxon>
        <taxon>Pseudomonadati</taxon>
        <taxon>Pseudomonadota</taxon>
        <taxon>Alphaproteobacteria</taxon>
        <taxon>Hyphomicrobiales</taxon>
        <taxon>Cohaesibacteraceae</taxon>
    </lineage>
</organism>
<dbReference type="InterPro" id="IPR036390">
    <property type="entry name" value="WH_DNA-bd_sf"/>
</dbReference>
<dbReference type="Gene3D" id="3.30.420.40">
    <property type="match status" value="2"/>
</dbReference>
<dbReference type="Pfam" id="PF13412">
    <property type="entry name" value="HTH_24"/>
    <property type="match status" value="1"/>
</dbReference>
<evidence type="ECO:0000313" key="2">
    <source>
        <dbReference type="EMBL" id="PLW79216.1"/>
    </source>
</evidence>
<evidence type="ECO:0000256" key="1">
    <source>
        <dbReference type="ARBA" id="ARBA00006479"/>
    </source>
</evidence>
<dbReference type="AlphaFoldDB" id="A0A2N5XXH7"/>
<dbReference type="OrthoDB" id="49685at2"/>
<comment type="caution">
    <text evidence="2">The sequence shown here is derived from an EMBL/GenBank/DDBJ whole genome shotgun (WGS) entry which is preliminary data.</text>
</comment>
<protein>
    <submittedName>
        <fullName evidence="2">Sugar kinase</fullName>
    </submittedName>
</protein>
<name>A0A2N5XXH7_9HYPH</name>
<dbReference type="GO" id="GO:0016301">
    <property type="term" value="F:kinase activity"/>
    <property type="evidence" value="ECO:0007669"/>
    <property type="project" value="UniProtKB-KW"/>
</dbReference>
<proteinExistence type="inferred from homology"/>
<comment type="similarity">
    <text evidence="1">Belongs to the ROK (NagC/XylR) family.</text>
</comment>
<dbReference type="InterPro" id="IPR000600">
    <property type="entry name" value="ROK"/>
</dbReference>
<dbReference type="CDD" id="cd23763">
    <property type="entry name" value="ASKHA_ATPase_ROK"/>
    <property type="match status" value="1"/>
</dbReference>
<dbReference type="InterPro" id="IPR043129">
    <property type="entry name" value="ATPase_NBD"/>
</dbReference>
<accession>A0A2N5XXH7</accession>
<dbReference type="Pfam" id="PF00480">
    <property type="entry name" value="ROK"/>
    <property type="match status" value="1"/>
</dbReference>